<dbReference type="GO" id="GO:0016020">
    <property type="term" value="C:membrane"/>
    <property type="evidence" value="ECO:0007669"/>
    <property type="project" value="UniProtKB-SubCell"/>
</dbReference>
<evidence type="ECO:0000256" key="3">
    <source>
        <dbReference type="ARBA" id="ARBA00022448"/>
    </source>
</evidence>
<protein>
    <submittedName>
        <fullName evidence="9">Muropeptide transporter</fullName>
    </submittedName>
</protein>
<reference evidence="9 10" key="1">
    <citation type="submission" date="2019-02" db="EMBL/GenBank/DDBJ databases">
        <title>Deep-cultivation of Planctomycetes and their phenomic and genomic characterization uncovers novel biology.</title>
        <authorList>
            <person name="Wiegand S."/>
            <person name="Jogler M."/>
            <person name="Boedeker C."/>
            <person name="Pinto D."/>
            <person name="Vollmers J."/>
            <person name="Rivas-Marin E."/>
            <person name="Kohn T."/>
            <person name="Peeters S.H."/>
            <person name="Heuer A."/>
            <person name="Rast P."/>
            <person name="Oberbeckmann S."/>
            <person name="Bunk B."/>
            <person name="Jeske O."/>
            <person name="Meyerdierks A."/>
            <person name="Storesund J.E."/>
            <person name="Kallscheuer N."/>
            <person name="Luecker S."/>
            <person name="Lage O.M."/>
            <person name="Pohl T."/>
            <person name="Merkel B.J."/>
            <person name="Hornburger P."/>
            <person name="Mueller R.-W."/>
            <person name="Bruemmer F."/>
            <person name="Labrenz M."/>
            <person name="Spormann A.M."/>
            <person name="Op Den Camp H."/>
            <person name="Overmann J."/>
            <person name="Amann R."/>
            <person name="Jetten M.S.M."/>
            <person name="Mascher T."/>
            <person name="Medema M.H."/>
            <person name="Devos D.P."/>
            <person name="Kaster A.-K."/>
            <person name="Ovreas L."/>
            <person name="Rohde M."/>
            <person name="Galperin M.Y."/>
            <person name="Jogler C."/>
        </authorList>
    </citation>
    <scope>NUCLEOTIDE SEQUENCE [LARGE SCALE GENOMIC DNA]</scope>
    <source>
        <strain evidence="9 10">Pla123a</strain>
    </source>
</reference>
<feature type="transmembrane region" description="Helical" evidence="8">
    <location>
        <begin position="60"/>
        <end position="80"/>
    </location>
</feature>
<keyword evidence="3" id="KW-0813">Transport</keyword>
<feature type="transmembrane region" description="Helical" evidence="8">
    <location>
        <begin position="326"/>
        <end position="346"/>
    </location>
</feature>
<dbReference type="PANTHER" id="PTHR12778">
    <property type="entry name" value="SOLUTE CARRIER FAMILY 33 ACETYL-COA TRANSPORTER -RELATED"/>
    <property type="match status" value="1"/>
</dbReference>
<dbReference type="EMBL" id="SJPO01000002">
    <property type="protein sequence ID" value="TWT78434.1"/>
    <property type="molecule type" value="Genomic_DNA"/>
</dbReference>
<evidence type="ECO:0000256" key="7">
    <source>
        <dbReference type="SAM" id="MobiDB-lite"/>
    </source>
</evidence>
<feature type="transmembrane region" description="Helical" evidence="8">
    <location>
        <begin position="352"/>
        <end position="376"/>
    </location>
</feature>
<sequence>MADPTTTDAEELAPLPPAADETPRGASPPEGAGRAWWWIPTLYFAEGVPNEVVMTLAGSMYVLLGIGNSEMAFYTSMLYLPWVLKPLWSPLVDVLGTQRRWIIGTQVALAAGFLGVALVLPTAGFFFASLCFLWILAIGSATHDIAADGYYMSALPEKSQAWFVGIRSTFYRGAKFFVSAVLLATAGILSDRLPAAQAWAWTFGLAAAVYVVLAAYHAWSLPPQVKTRDDGAGVANLLDELVSTVVSFFEKPGMVIAIGFLLLYRFSEAQLGRIAQPFMFDERAAGGLHLSEESVAVIYGTFGLACLTLGGILGGFAIAKHGLKRWFLPMALAINAPNLLYLVLATTQPESMWLVGLAVSVEQFGYGFGFAAYLMYMLKIAKGPHQTAHYALCTGFMALGIMLPGMISGQVQEQSGYVGFFWWILIATVPSFVMTELARRTLDD</sequence>
<evidence type="ECO:0000313" key="10">
    <source>
        <dbReference type="Proteomes" id="UP000318478"/>
    </source>
</evidence>
<dbReference type="RefSeq" id="WP_197527724.1">
    <property type="nucleotide sequence ID" value="NZ_SJPO01000002.1"/>
</dbReference>
<accession>A0A5C5YTU7</accession>
<dbReference type="InterPro" id="IPR004752">
    <property type="entry name" value="AmpG_permease/AT-1"/>
</dbReference>
<organism evidence="9 10">
    <name type="scientific">Posidoniimonas polymericola</name>
    <dbReference type="NCBI Taxonomy" id="2528002"/>
    <lineage>
        <taxon>Bacteria</taxon>
        <taxon>Pseudomonadati</taxon>
        <taxon>Planctomycetota</taxon>
        <taxon>Planctomycetia</taxon>
        <taxon>Pirellulales</taxon>
        <taxon>Lacipirellulaceae</taxon>
        <taxon>Posidoniimonas</taxon>
    </lineage>
</organism>
<evidence type="ECO:0000313" key="9">
    <source>
        <dbReference type="EMBL" id="TWT78434.1"/>
    </source>
</evidence>
<keyword evidence="10" id="KW-1185">Reference proteome</keyword>
<feature type="transmembrane region" description="Helical" evidence="8">
    <location>
        <begin position="388"/>
        <end position="408"/>
    </location>
</feature>
<dbReference type="Gene3D" id="1.20.1250.20">
    <property type="entry name" value="MFS general substrate transporter like domains"/>
    <property type="match status" value="1"/>
</dbReference>
<gene>
    <name evidence="9" type="ORF">Pla123a_12260</name>
</gene>
<proteinExistence type="inferred from homology"/>
<dbReference type="PANTHER" id="PTHR12778:SF10">
    <property type="entry name" value="MAJOR FACILITATOR SUPERFAMILY DOMAIN-CONTAINING PROTEIN 3"/>
    <property type="match status" value="1"/>
</dbReference>
<feature type="transmembrane region" description="Helical" evidence="8">
    <location>
        <begin position="240"/>
        <end position="264"/>
    </location>
</feature>
<evidence type="ECO:0000256" key="4">
    <source>
        <dbReference type="ARBA" id="ARBA00022692"/>
    </source>
</evidence>
<comment type="subcellular location">
    <subcellularLocation>
        <location evidence="1">Membrane</location>
        <topology evidence="1">Multi-pass membrane protein</topology>
    </subcellularLocation>
</comment>
<dbReference type="Pfam" id="PF03092">
    <property type="entry name" value="BT1"/>
    <property type="match status" value="1"/>
</dbReference>
<feature type="transmembrane region" description="Helical" evidence="8">
    <location>
        <begin position="420"/>
        <end position="438"/>
    </location>
</feature>
<dbReference type="AlphaFoldDB" id="A0A5C5YTU7"/>
<evidence type="ECO:0000256" key="2">
    <source>
        <dbReference type="ARBA" id="ARBA00007015"/>
    </source>
</evidence>
<feature type="transmembrane region" description="Helical" evidence="8">
    <location>
        <begin position="296"/>
        <end position="319"/>
    </location>
</feature>
<dbReference type="Proteomes" id="UP000318478">
    <property type="component" value="Unassembled WGS sequence"/>
</dbReference>
<feature type="region of interest" description="Disordered" evidence="7">
    <location>
        <begin position="1"/>
        <end position="30"/>
    </location>
</feature>
<dbReference type="InterPro" id="IPR039309">
    <property type="entry name" value="BT1"/>
</dbReference>
<feature type="transmembrane region" description="Helical" evidence="8">
    <location>
        <begin position="173"/>
        <end position="190"/>
    </location>
</feature>
<comment type="similarity">
    <text evidence="2">Belongs to the major facilitator superfamily. Folate-biopterin transporter (TC 2.A.71) family.</text>
</comment>
<dbReference type="InterPro" id="IPR036259">
    <property type="entry name" value="MFS_trans_sf"/>
</dbReference>
<feature type="transmembrane region" description="Helical" evidence="8">
    <location>
        <begin position="196"/>
        <end position="219"/>
    </location>
</feature>
<evidence type="ECO:0000256" key="5">
    <source>
        <dbReference type="ARBA" id="ARBA00022989"/>
    </source>
</evidence>
<keyword evidence="5 8" id="KW-1133">Transmembrane helix</keyword>
<keyword evidence="4 8" id="KW-0812">Transmembrane</keyword>
<evidence type="ECO:0000256" key="8">
    <source>
        <dbReference type="SAM" id="Phobius"/>
    </source>
</evidence>
<evidence type="ECO:0000256" key="6">
    <source>
        <dbReference type="ARBA" id="ARBA00023136"/>
    </source>
</evidence>
<dbReference type="SUPFAM" id="SSF103473">
    <property type="entry name" value="MFS general substrate transporter"/>
    <property type="match status" value="1"/>
</dbReference>
<name>A0A5C5YTU7_9BACT</name>
<comment type="caution">
    <text evidence="9">The sequence shown here is derived from an EMBL/GenBank/DDBJ whole genome shotgun (WGS) entry which is preliminary data.</text>
</comment>
<keyword evidence="6 8" id="KW-0472">Membrane</keyword>
<evidence type="ECO:0000256" key="1">
    <source>
        <dbReference type="ARBA" id="ARBA00004141"/>
    </source>
</evidence>